<proteinExistence type="predicted"/>
<organism evidence="2 3">
    <name type="scientific">Simiduia curdlanivorans</name>
    <dbReference type="NCBI Taxonomy" id="1492769"/>
    <lineage>
        <taxon>Bacteria</taxon>
        <taxon>Pseudomonadati</taxon>
        <taxon>Pseudomonadota</taxon>
        <taxon>Gammaproteobacteria</taxon>
        <taxon>Cellvibrionales</taxon>
        <taxon>Cellvibrionaceae</taxon>
        <taxon>Simiduia</taxon>
    </lineage>
</organism>
<protein>
    <submittedName>
        <fullName evidence="2">DUF2489 domain-containing protein</fullName>
    </submittedName>
</protein>
<gene>
    <name evidence="2" type="ORF">ACFOX3_16710</name>
</gene>
<sequence length="155" mass="17239">MMVLLVVAVVIVLGLAAYAAYLLLQVKKQQREQGEKLAELDAFVLDQKEKRVASIRILAQGVLDDQLSHTEAAVRITALLDVLGQGAPARQEHAALYKLTDETLHIPRMADWQALSKADQKRLEKDRLNSEAKYKDFVLASAKTLVSYQINGDVK</sequence>
<keyword evidence="3" id="KW-1185">Reference proteome</keyword>
<name>A0ABV8V7T1_9GAMM</name>
<dbReference type="RefSeq" id="WP_290263007.1">
    <property type="nucleotide sequence ID" value="NZ_JAUFQG010000004.1"/>
</dbReference>
<dbReference type="Proteomes" id="UP001595840">
    <property type="component" value="Unassembled WGS sequence"/>
</dbReference>
<accession>A0ABV8V7T1</accession>
<evidence type="ECO:0000313" key="3">
    <source>
        <dbReference type="Proteomes" id="UP001595840"/>
    </source>
</evidence>
<evidence type="ECO:0000259" key="1">
    <source>
        <dbReference type="Pfam" id="PF10675"/>
    </source>
</evidence>
<reference evidence="3" key="1">
    <citation type="journal article" date="2019" name="Int. J. Syst. Evol. Microbiol.">
        <title>The Global Catalogue of Microorganisms (GCM) 10K type strain sequencing project: providing services to taxonomists for standard genome sequencing and annotation.</title>
        <authorList>
            <consortium name="The Broad Institute Genomics Platform"/>
            <consortium name="The Broad Institute Genome Sequencing Center for Infectious Disease"/>
            <person name="Wu L."/>
            <person name="Ma J."/>
        </authorList>
    </citation>
    <scope>NUCLEOTIDE SEQUENCE [LARGE SCALE GENOMIC DNA]</scope>
    <source>
        <strain evidence="3">CECT 8570</strain>
    </source>
</reference>
<feature type="domain" description="DUF2489" evidence="1">
    <location>
        <begin position="12"/>
        <end position="145"/>
    </location>
</feature>
<dbReference type="InterPro" id="IPR019617">
    <property type="entry name" value="DUF2489"/>
</dbReference>
<dbReference type="Pfam" id="PF10675">
    <property type="entry name" value="DUF2489"/>
    <property type="match status" value="1"/>
</dbReference>
<comment type="caution">
    <text evidence="2">The sequence shown here is derived from an EMBL/GenBank/DDBJ whole genome shotgun (WGS) entry which is preliminary data.</text>
</comment>
<evidence type="ECO:0000313" key="2">
    <source>
        <dbReference type="EMBL" id="MFC4363961.1"/>
    </source>
</evidence>
<dbReference type="EMBL" id="JBHSCX010000021">
    <property type="protein sequence ID" value="MFC4363961.1"/>
    <property type="molecule type" value="Genomic_DNA"/>
</dbReference>